<dbReference type="EMBL" id="CAXHTB010000015">
    <property type="protein sequence ID" value="CAL0321406.1"/>
    <property type="molecule type" value="Genomic_DNA"/>
</dbReference>
<evidence type="ECO:0000313" key="2">
    <source>
        <dbReference type="EMBL" id="CAL0321406.1"/>
    </source>
</evidence>
<name>A0AAV1XHX2_LUPLU</name>
<reference evidence="2 3" key="1">
    <citation type="submission" date="2024-03" db="EMBL/GenBank/DDBJ databases">
        <authorList>
            <person name="Martinez-Hernandez J."/>
        </authorList>
    </citation>
    <scope>NUCLEOTIDE SEQUENCE [LARGE SCALE GENOMIC DNA]</scope>
</reference>
<keyword evidence="3" id="KW-1185">Reference proteome</keyword>
<organism evidence="2 3">
    <name type="scientific">Lupinus luteus</name>
    <name type="common">European yellow lupine</name>
    <dbReference type="NCBI Taxonomy" id="3873"/>
    <lineage>
        <taxon>Eukaryota</taxon>
        <taxon>Viridiplantae</taxon>
        <taxon>Streptophyta</taxon>
        <taxon>Embryophyta</taxon>
        <taxon>Tracheophyta</taxon>
        <taxon>Spermatophyta</taxon>
        <taxon>Magnoliopsida</taxon>
        <taxon>eudicotyledons</taxon>
        <taxon>Gunneridae</taxon>
        <taxon>Pentapetalae</taxon>
        <taxon>rosids</taxon>
        <taxon>fabids</taxon>
        <taxon>Fabales</taxon>
        <taxon>Fabaceae</taxon>
        <taxon>Papilionoideae</taxon>
        <taxon>50 kb inversion clade</taxon>
        <taxon>genistoids sensu lato</taxon>
        <taxon>core genistoids</taxon>
        <taxon>Genisteae</taxon>
        <taxon>Lupinus</taxon>
    </lineage>
</organism>
<dbReference type="Pfam" id="PF14214">
    <property type="entry name" value="Helitron_like_N"/>
    <property type="match status" value="1"/>
</dbReference>
<dbReference type="AlphaFoldDB" id="A0AAV1XHX2"/>
<evidence type="ECO:0000259" key="1">
    <source>
        <dbReference type="Pfam" id="PF14214"/>
    </source>
</evidence>
<proteinExistence type="predicted"/>
<feature type="domain" description="Helitron helicase-like" evidence="1">
    <location>
        <begin position="1"/>
        <end position="61"/>
    </location>
</feature>
<accession>A0AAV1XHX2</accession>
<evidence type="ECO:0000313" key="3">
    <source>
        <dbReference type="Proteomes" id="UP001497480"/>
    </source>
</evidence>
<protein>
    <recommendedName>
        <fullName evidence="1">Helitron helicase-like domain-containing protein</fullName>
    </recommendedName>
</protein>
<comment type="caution">
    <text evidence="2">The sequence shown here is derived from an EMBL/GenBank/DDBJ whole genome shotgun (WGS) entry which is preliminary data.</text>
</comment>
<sequence length="109" mass="12542">MEADKLNWVRNNQTQLRVEKYSNLNSNSDSLDTQGANKGKMIILPSSFVGGRRYMDQLYFDDMYTIEFQKRGLPHAHILLFLHPSSKYPTAENIDKIITAEIPNPVEDP</sequence>
<dbReference type="InterPro" id="IPR025476">
    <property type="entry name" value="Helitron_helicase-like"/>
</dbReference>
<gene>
    <name evidence="2" type="ORF">LLUT_LOCUS22466</name>
</gene>
<dbReference type="Proteomes" id="UP001497480">
    <property type="component" value="Unassembled WGS sequence"/>
</dbReference>